<dbReference type="InterPro" id="IPR007046">
    <property type="entry name" value="RNA_pol_sigma_54_core-bd"/>
</dbReference>
<evidence type="ECO:0000313" key="17">
    <source>
        <dbReference type="Proteomes" id="UP000655994"/>
    </source>
</evidence>
<evidence type="ECO:0000313" key="16">
    <source>
        <dbReference type="Proteomes" id="UP000621390"/>
    </source>
</evidence>
<keyword evidence="9 10" id="KW-0804">Transcription</keyword>
<evidence type="ECO:0000259" key="13">
    <source>
        <dbReference type="Pfam" id="PF04963"/>
    </source>
</evidence>
<dbReference type="InterPro" id="IPR007634">
    <property type="entry name" value="RNA_pol_sigma_54_DNA-bd"/>
</dbReference>
<dbReference type="PRINTS" id="PR00045">
    <property type="entry name" value="SIGMA54FCT"/>
</dbReference>
<dbReference type="GO" id="GO:0001216">
    <property type="term" value="F:DNA-binding transcription activator activity"/>
    <property type="evidence" value="ECO:0007669"/>
    <property type="project" value="InterPro"/>
</dbReference>
<keyword evidence="17" id="KW-1185">Reference proteome</keyword>
<sequence>MKQSLQLKIGQHLTMTPQLQQAIRLLQLSSLDLQAEIQDALDSNPLLEVEGDASNEADNSETRNIEERDDSQRETSDVIKTQEMPDELPVDSSWDDTYSSQTPVNGAASSGKSFDGDFEVYQGSTSESLQDHLLWQMQLSHFSEEDTAIAEAIIEAIDDNGYLMVDVDEIIEAVRLPEVEAEEVCMVLKRIQHFDPIGVGARSVSECLAIQLRQLSDDTEYKEIALCLVTEHMDLLGSRDFRTIQRKLKLSEDDLRQTMRLIQQLHPHPGEQVAQQPVEYVIPDVAVTKKNGRWMVELNPDSVPKLKVNEEYAALSKAAKSVADSQYIKNHTQEARWFIKSLESRNDTLLKVANCIVQRQQGFFEHGEEAMKPMVLNDVAEAVDMHESTISRVTTQKYLHCPRGVFELKYFFSSHVSTEGGGECSSTAIRALIKKMVAAENRSKPLSDSKIAELIAEQGIQVARRTIAKYRESLNIPSSSQRKSLL</sequence>
<reference evidence="15 17" key="1">
    <citation type="submission" date="2020-09" db="EMBL/GenBank/DDBJ databases">
        <title>Draft Genomes of Bacterial Isolates from North Pond Shallow Sediments.</title>
        <authorList>
            <person name="Kiel Reese B."/>
            <person name="Mullis M."/>
            <person name="Weisend R.E."/>
        </authorList>
    </citation>
    <scope>NUCLEOTIDE SEQUENCE</scope>
    <source>
        <strain evidence="15">KJE-2</strain>
        <strain evidence="14 17">KJE-3</strain>
    </source>
</reference>
<dbReference type="NCBIfam" id="NF009118">
    <property type="entry name" value="PRK12469.1"/>
    <property type="match status" value="1"/>
</dbReference>
<gene>
    <name evidence="14" type="ORF">JHC10_06700</name>
    <name evidence="15" type="ORF">JHC11_07330</name>
</gene>
<evidence type="ECO:0000256" key="6">
    <source>
        <dbReference type="ARBA" id="ARBA00023015"/>
    </source>
</evidence>
<dbReference type="PROSITE" id="PS00717">
    <property type="entry name" value="SIGMA54_1"/>
    <property type="match status" value="1"/>
</dbReference>
<dbReference type="InterPro" id="IPR000394">
    <property type="entry name" value="RNA_pol_sigma_54"/>
</dbReference>
<keyword evidence="4 10" id="KW-0808">Transferase</keyword>
<feature type="domain" description="RNA polymerase sigma factor 54 DNA-binding" evidence="12">
    <location>
        <begin position="326"/>
        <end position="483"/>
    </location>
</feature>
<name>A0A8I1G4H4_9GAMM</name>
<dbReference type="Pfam" id="PF04963">
    <property type="entry name" value="Sigma54_CBD"/>
    <property type="match status" value="1"/>
</dbReference>
<dbReference type="PROSITE" id="PS50044">
    <property type="entry name" value="SIGMA54_3"/>
    <property type="match status" value="1"/>
</dbReference>
<dbReference type="GO" id="GO:0006352">
    <property type="term" value="P:DNA-templated transcription initiation"/>
    <property type="evidence" value="ECO:0007669"/>
    <property type="project" value="InterPro"/>
</dbReference>
<feature type="region of interest" description="Disordered" evidence="11">
    <location>
        <begin position="44"/>
        <end position="112"/>
    </location>
</feature>
<dbReference type="PANTHER" id="PTHR32248:SF4">
    <property type="entry name" value="RNA POLYMERASE SIGMA-54 FACTOR"/>
    <property type="match status" value="1"/>
</dbReference>
<dbReference type="GO" id="GO:0000428">
    <property type="term" value="C:DNA-directed RNA polymerase complex"/>
    <property type="evidence" value="ECO:0007669"/>
    <property type="project" value="UniProtKB-KW"/>
</dbReference>
<dbReference type="RefSeq" id="WP_199494264.1">
    <property type="nucleotide sequence ID" value="NZ_CAXAWT010000001.1"/>
</dbReference>
<comment type="function">
    <text evidence="10">Sigma factors are initiation factors that promote the attachment of RNA polymerase to specific initiation sites and are then released.</text>
</comment>
<dbReference type="Pfam" id="PF04552">
    <property type="entry name" value="Sigma54_DBD"/>
    <property type="match status" value="1"/>
</dbReference>
<dbReference type="AlphaFoldDB" id="A0A8I1G4H4"/>
<evidence type="ECO:0000256" key="11">
    <source>
        <dbReference type="SAM" id="MobiDB-lite"/>
    </source>
</evidence>
<feature type="compositionally biased region" description="Acidic residues" evidence="11">
    <location>
        <begin position="49"/>
        <end position="59"/>
    </location>
</feature>
<dbReference type="GO" id="GO:0016987">
    <property type="term" value="F:sigma factor activity"/>
    <property type="evidence" value="ECO:0007669"/>
    <property type="project" value="UniProtKB-KW"/>
</dbReference>
<evidence type="ECO:0000256" key="3">
    <source>
        <dbReference type="ARBA" id="ARBA00022478"/>
    </source>
</evidence>
<keyword evidence="5 10" id="KW-0548">Nucleotidyltransferase</keyword>
<dbReference type="PROSITE" id="PS00718">
    <property type="entry name" value="SIGMA54_2"/>
    <property type="match status" value="1"/>
</dbReference>
<keyword evidence="7 10" id="KW-0731">Sigma factor</keyword>
<dbReference type="NCBIfam" id="NF004595">
    <property type="entry name" value="PRK05932.1-2"/>
    <property type="match status" value="1"/>
</dbReference>
<evidence type="ECO:0000313" key="15">
    <source>
        <dbReference type="EMBL" id="MBJ7315803.1"/>
    </source>
</evidence>
<dbReference type="Pfam" id="PF00309">
    <property type="entry name" value="Sigma54_AID"/>
    <property type="match status" value="1"/>
</dbReference>
<feature type="compositionally biased region" description="Polar residues" evidence="11">
    <location>
        <begin position="95"/>
        <end position="112"/>
    </location>
</feature>
<evidence type="ECO:0000256" key="5">
    <source>
        <dbReference type="ARBA" id="ARBA00022695"/>
    </source>
</evidence>
<keyword evidence="6 10" id="KW-0805">Transcription regulation</keyword>
<dbReference type="PANTHER" id="PTHR32248">
    <property type="entry name" value="RNA POLYMERASE SIGMA-54 FACTOR"/>
    <property type="match status" value="1"/>
</dbReference>
<comment type="caution">
    <text evidence="15">The sequence shown here is derived from an EMBL/GenBank/DDBJ whole genome shotgun (WGS) entry which is preliminary data.</text>
</comment>
<accession>A0A8I1G4H4</accession>
<keyword evidence="3 10" id="KW-0240">DNA-directed RNA polymerase</keyword>
<evidence type="ECO:0000256" key="4">
    <source>
        <dbReference type="ARBA" id="ARBA00022679"/>
    </source>
</evidence>
<dbReference type="Gene3D" id="1.10.10.60">
    <property type="entry name" value="Homeodomain-like"/>
    <property type="match status" value="1"/>
</dbReference>
<dbReference type="GO" id="GO:0016779">
    <property type="term" value="F:nucleotidyltransferase activity"/>
    <property type="evidence" value="ECO:0007669"/>
    <property type="project" value="UniProtKB-KW"/>
</dbReference>
<dbReference type="EMBL" id="JAEMOP010000002">
    <property type="protein sequence ID" value="MBJ7315803.1"/>
    <property type="molecule type" value="Genomic_DNA"/>
</dbReference>
<evidence type="ECO:0000256" key="9">
    <source>
        <dbReference type="ARBA" id="ARBA00023163"/>
    </source>
</evidence>
<protein>
    <recommendedName>
        <fullName evidence="2 10">RNA polymerase sigma-54 factor</fullName>
    </recommendedName>
</protein>
<evidence type="ECO:0000256" key="10">
    <source>
        <dbReference type="PIRNR" id="PIRNR000774"/>
    </source>
</evidence>
<dbReference type="NCBIfam" id="TIGR02395">
    <property type="entry name" value="rpoN_sigma"/>
    <property type="match status" value="1"/>
</dbReference>
<evidence type="ECO:0000256" key="2">
    <source>
        <dbReference type="ARBA" id="ARBA00019942"/>
    </source>
</evidence>
<dbReference type="FunFam" id="1.10.10.60:FF:000045">
    <property type="entry name" value="RNA polymerase sigma-54 factor"/>
    <property type="match status" value="1"/>
</dbReference>
<dbReference type="Gene3D" id="1.10.10.1330">
    <property type="entry name" value="RNA polymerase sigma-54 factor, core-binding domain"/>
    <property type="match status" value="1"/>
</dbReference>
<feature type="compositionally biased region" description="Basic and acidic residues" evidence="11">
    <location>
        <begin position="60"/>
        <end position="77"/>
    </location>
</feature>
<dbReference type="PIRSF" id="PIRSF000774">
    <property type="entry name" value="RpoN"/>
    <property type="match status" value="1"/>
</dbReference>
<evidence type="ECO:0000259" key="12">
    <source>
        <dbReference type="Pfam" id="PF04552"/>
    </source>
</evidence>
<feature type="domain" description="RNA polymerase sigma factor 54 core-binding" evidence="13">
    <location>
        <begin position="124"/>
        <end position="312"/>
    </location>
</feature>
<dbReference type="EMBL" id="JAEMOS010000019">
    <property type="protein sequence ID" value="MBJ7266632.1"/>
    <property type="molecule type" value="Genomic_DNA"/>
</dbReference>
<dbReference type="GO" id="GO:0003677">
    <property type="term" value="F:DNA binding"/>
    <property type="evidence" value="ECO:0007669"/>
    <property type="project" value="UniProtKB-KW"/>
</dbReference>
<evidence type="ECO:0000256" key="7">
    <source>
        <dbReference type="ARBA" id="ARBA00023082"/>
    </source>
</evidence>
<evidence type="ECO:0000256" key="8">
    <source>
        <dbReference type="ARBA" id="ARBA00023125"/>
    </source>
</evidence>
<organism evidence="15 16">
    <name type="scientific">Idiomarina abyssalis</name>
    <dbReference type="NCBI Taxonomy" id="86102"/>
    <lineage>
        <taxon>Bacteria</taxon>
        <taxon>Pseudomonadati</taxon>
        <taxon>Pseudomonadota</taxon>
        <taxon>Gammaproteobacteria</taxon>
        <taxon>Alteromonadales</taxon>
        <taxon>Idiomarinaceae</taxon>
        <taxon>Idiomarina</taxon>
    </lineage>
</organism>
<keyword evidence="8 10" id="KW-0238">DNA-binding</keyword>
<proteinExistence type="inferred from homology"/>
<dbReference type="InterPro" id="IPR038709">
    <property type="entry name" value="RpoN_core-bd_sf"/>
</dbReference>
<dbReference type="Proteomes" id="UP000621390">
    <property type="component" value="Unassembled WGS sequence"/>
</dbReference>
<evidence type="ECO:0000313" key="14">
    <source>
        <dbReference type="EMBL" id="MBJ7266632.1"/>
    </source>
</evidence>
<comment type="similarity">
    <text evidence="1 10">Belongs to the sigma-54 factor family.</text>
</comment>
<dbReference type="Proteomes" id="UP000655994">
    <property type="component" value="Unassembled WGS sequence"/>
</dbReference>
<evidence type="ECO:0000256" key="1">
    <source>
        <dbReference type="ARBA" id="ARBA00008798"/>
    </source>
</evidence>